<dbReference type="Proteomes" id="UP001229421">
    <property type="component" value="Unassembled WGS sequence"/>
</dbReference>
<evidence type="ECO:0000313" key="2">
    <source>
        <dbReference type="Proteomes" id="UP001229421"/>
    </source>
</evidence>
<comment type="caution">
    <text evidence="1">The sequence shown here is derived from an EMBL/GenBank/DDBJ whole genome shotgun (WGS) entry which is preliminary data.</text>
</comment>
<dbReference type="AlphaFoldDB" id="A0AAD8KDZ7"/>
<sequence length="155" mass="17464">MFLAVGMDANNQILLIAYGICKTESLNGKAQNDMWWATCKAYIDNDFQHHLNMLVKHRPDVTSNSAESVNALSSMGCTLVSKRSSSCNLCEVHRATYAESVYPVPDPLNWEIPEDFSEIATPHMNKRQAGRPLKINVFHQKVRILGQENVLDVMQ</sequence>
<protein>
    <submittedName>
        <fullName evidence="1">Uncharacterized protein</fullName>
    </submittedName>
</protein>
<dbReference type="EMBL" id="JAUHHV010000007">
    <property type="protein sequence ID" value="KAK1419586.1"/>
    <property type="molecule type" value="Genomic_DNA"/>
</dbReference>
<accession>A0AAD8KDZ7</accession>
<organism evidence="1 2">
    <name type="scientific">Tagetes erecta</name>
    <name type="common">African marigold</name>
    <dbReference type="NCBI Taxonomy" id="13708"/>
    <lineage>
        <taxon>Eukaryota</taxon>
        <taxon>Viridiplantae</taxon>
        <taxon>Streptophyta</taxon>
        <taxon>Embryophyta</taxon>
        <taxon>Tracheophyta</taxon>
        <taxon>Spermatophyta</taxon>
        <taxon>Magnoliopsida</taxon>
        <taxon>eudicotyledons</taxon>
        <taxon>Gunneridae</taxon>
        <taxon>Pentapetalae</taxon>
        <taxon>asterids</taxon>
        <taxon>campanulids</taxon>
        <taxon>Asterales</taxon>
        <taxon>Asteraceae</taxon>
        <taxon>Asteroideae</taxon>
        <taxon>Heliantheae alliance</taxon>
        <taxon>Tageteae</taxon>
        <taxon>Tagetes</taxon>
    </lineage>
</organism>
<proteinExistence type="predicted"/>
<gene>
    <name evidence="1" type="ORF">QVD17_28789</name>
</gene>
<reference evidence="1" key="1">
    <citation type="journal article" date="2023" name="bioRxiv">
        <title>Improved chromosome-level genome assembly for marigold (Tagetes erecta).</title>
        <authorList>
            <person name="Jiang F."/>
            <person name="Yuan L."/>
            <person name="Wang S."/>
            <person name="Wang H."/>
            <person name="Xu D."/>
            <person name="Wang A."/>
            <person name="Fan W."/>
        </authorList>
    </citation>
    <scope>NUCLEOTIDE SEQUENCE</scope>
    <source>
        <strain evidence="1">WSJ</strain>
        <tissue evidence="1">Leaf</tissue>
    </source>
</reference>
<keyword evidence="2" id="KW-1185">Reference proteome</keyword>
<name>A0AAD8KDZ7_TARER</name>
<evidence type="ECO:0000313" key="1">
    <source>
        <dbReference type="EMBL" id="KAK1419586.1"/>
    </source>
</evidence>